<evidence type="ECO:0000256" key="3">
    <source>
        <dbReference type="ARBA" id="ARBA00022692"/>
    </source>
</evidence>
<evidence type="ECO:0000256" key="6">
    <source>
        <dbReference type="HAMAP-Rule" id="MF_00363"/>
    </source>
</evidence>
<protein>
    <recommendedName>
        <fullName evidence="6">UPF0154 protein GLO26_02870</fullName>
    </recommendedName>
</protein>
<reference evidence="7 8" key="1">
    <citation type="journal article" date="2020" name="Microorganisms">
        <title>New Insight into Antimicrobial Compounds from Food and Marine-Sourced Carnobacterium Species through Phenotype and Genome Analyses.</title>
        <authorList>
            <person name="Begrem S."/>
            <person name="Ivaniuk F."/>
            <person name="Gigout-Chevalier F."/>
            <person name="Kolypczuk L."/>
            <person name="Bonnetot S."/>
            <person name="Leroi F."/>
            <person name="Grovel O."/>
            <person name="Delbarre-Ladrat C."/>
            <person name="Passerini D."/>
        </authorList>
    </citation>
    <scope>NUCLEOTIDE SEQUENCE [LARGE SCALE GENOMIC DNA]</scope>
    <source>
        <strain evidence="7 8">MIP2551</strain>
    </source>
</reference>
<comment type="subcellular location">
    <subcellularLocation>
        <location evidence="6">Cell membrane</location>
        <topology evidence="6">Single-pass membrane protein</topology>
    </subcellularLocation>
    <subcellularLocation>
        <location evidence="1">Membrane</location>
        <topology evidence="1">Single-pass membrane protein</topology>
    </subcellularLocation>
</comment>
<name>A0ABR7T9Y8_9LACT</name>
<accession>A0ABR7T9Y8</accession>
<feature type="transmembrane region" description="Helical" evidence="6">
    <location>
        <begin position="6"/>
        <end position="25"/>
    </location>
</feature>
<evidence type="ECO:0000256" key="2">
    <source>
        <dbReference type="ARBA" id="ARBA00006694"/>
    </source>
</evidence>
<sequence>MNLGLAIFLIILALVGGAVAGFFLARKYMMDYFKKNPPVDENMLRMLMMQMGQKPSEKKIKQMMSSMKTQTTKTTKTSKKK</sequence>
<proteinExistence type="inferred from homology"/>
<keyword evidence="6" id="KW-1003">Cell membrane</keyword>
<dbReference type="InterPro" id="IPR005359">
    <property type="entry name" value="UPF0154"/>
</dbReference>
<dbReference type="RefSeq" id="WP_023177781.1">
    <property type="nucleotide sequence ID" value="NZ_JAMAYM010000002.1"/>
</dbReference>
<evidence type="ECO:0000256" key="4">
    <source>
        <dbReference type="ARBA" id="ARBA00022989"/>
    </source>
</evidence>
<keyword evidence="8" id="KW-1185">Reference proteome</keyword>
<keyword evidence="3 6" id="KW-0812">Transmembrane</keyword>
<comment type="caution">
    <text evidence="7">The sequence shown here is derived from an EMBL/GenBank/DDBJ whole genome shotgun (WGS) entry which is preliminary data.</text>
</comment>
<dbReference type="Proteomes" id="UP000638836">
    <property type="component" value="Unassembled WGS sequence"/>
</dbReference>
<organism evidence="7 8">
    <name type="scientific">Carnobacterium inhibens</name>
    <dbReference type="NCBI Taxonomy" id="147709"/>
    <lineage>
        <taxon>Bacteria</taxon>
        <taxon>Bacillati</taxon>
        <taxon>Bacillota</taxon>
        <taxon>Bacilli</taxon>
        <taxon>Lactobacillales</taxon>
        <taxon>Carnobacteriaceae</taxon>
        <taxon>Carnobacterium</taxon>
    </lineage>
</organism>
<dbReference type="EMBL" id="WNJQ01000002">
    <property type="protein sequence ID" value="MBC9824773.1"/>
    <property type="molecule type" value="Genomic_DNA"/>
</dbReference>
<evidence type="ECO:0000313" key="7">
    <source>
        <dbReference type="EMBL" id="MBC9824773.1"/>
    </source>
</evidence>
<evidence type="ECO:0000256" key="1">
    <source>
        <dbReference type="ARBA" id="ARBA00004167"/>
    </source>
</evidence>
<dbReference type="Pfam" id="PF03672">
    <property type="entry name" value="UPF0154"/>
    <property type="match status" value="1"/>
</dbReference>
<dbReference type="HAMAP" id="MF_00363">
    <property type="entry name" value="UPF0154"/>
    <property type="match status" value="1"/>
</dbReference>
<keyword evidence="4 6" id="KW-1133">Transmembrane helix</keyword>
<evidence type="ECO:0000313" key="8">
    <source>
        <dbReference type="Proteomes" id="UP000638836"/>
    </source>
</evidence>
<gene>
    <name evidence="7" type="ORF">GLO26_02870</name>
</gene>
<comment type="similarity">
    <text evidence="2 6">Belongs to the UPF0154 family.</text>
</comment>
<evidence type="ECO:0000256" key="5">
    <source>
        <dbReference type="ARBA" id="ARBA00023136"/>
    </source>
</evidence>
<keyword evidence="5 6" id="KW-0472">Membrane</keyword>